<dbReference type="SUPFAM" id="SSF56672">
    <property type="entry name" value="DNA/RNA polymerases"/>
    <property type="match status" value="1"/>
</dbReference>
<dbReference type="InterPro" id="IPR043128">
    <property type="entry name" value="Rev_trsase/Diguanyl_cyclase"/>
</dbReference>
<feature type="region of interest" description="Disordered" evidence="1">
    <location>
        <begin position="216"/>
        <end position="249"/>
    </location>
</feature>
<reference evidence="3" key="1">
    <citation type="submission" date="2017-03" db="EMBL/GenBank/DDBJ databases">
        <title>Phytopthora megakarya and P. palmivora, two closely related causual agents of cacao black pod achieved similar genome size and gene model numbers by different mechanisms.</title>
        <authorList>
            <person name="Ali S."/>
            <person name="Shao J."/>
            <person name="Larry D.J."/>
            <person name="Kronmiller B."/>
            <person name="Shen D."/>
            <person name="Strem M.D."/>
            <person name="Melnick R.L."/>
            <person name="Guiltinan M.J."/>
            <person name="Tyler B.M."/>
            <person name="Meinhardt L.W."/>
            <person name="Bailey B.A."/>
        </authorList>
    </citation>
    <scope>NUCLEOTIDE SEQUENCE [LARGE SCALE GENOMIC DNA]</scope>
    <source>
        <strain evidence="3">zdho120</strain>
    </source>
</reference>
<comment type="caution">
    <text evidence="2">The sequence shown here is derived from an EMBL/GenBank/DDBJ whole genome shotgun (WGS) entry which is preliminary data.</text>
</comment>
<evidence type="ECO:0000256" key="1">
    <source>
        <dbReference type="SAM" id="MobiDB-lite"/>
    </source>
</evidence>
<dbReference type="EMBL" id="NBNE01003375">
    <property type="protein sequence ID" value="OWZ07849.1"/>
    <property type="molecule type" value="Genomic_DNA"/>
</dbReference>
<dbReference type="InterPro" id="IPR043502">
    <property type="entry name" value="DNA/RNA_pol_sf"/>
</dbReference>
<dbReference type="InterPro" id="IPR051320">
    <property type="entry name" value="Viral_Replic_Matur_Polypro"/>
</dbReference>
<dbReference type="Gene3D" id="3.30.70.270">
    <property type="match status" value="1"/>
</dbReference>
<evidence type="ECO:0000313" key="3">
    <source>
        <dbReference type="Proteomes" id="UP000198211"/>
    </source>
</evidence>
<dbReference type="InterPro" id="IPR021109">
    <property type="entry name" value="Peptidase_aspartic_dom_sf"/>
</dbReference>
<keyword evidence="3" id="KW-1185">Reference proteome</keyword>
<dbReference type="PANTHER" id="PTHR33064">
    <property type="entry name" value="POL PROTEIN"/>
    <property type="match status" value="1"/>
</dbReference>
<dbReference type="AlphaFoldDB" id="A0A225VS55"/>
<organism evidence="2 3">
    <name type="scientific">Phytophthora megakarya</name>
    <dbReference type="NCBI Taxonomy" id="4795"/>
    <lineage>
        <taxon>Eukaryota</taxon>
        <taxon>Sar</taxon>
        <taxon>Stramenopiles</taxon>
        <taxon>Oomycota</taxon>
        <taxon>Peronosporomycetes</taxon>
        <taxon>Peronosporales</taxon>
        <taxon>Peronosporaceae</taxon>
        <taxon>Phytophthora</taxon>
    </lineage>
</organism>
<proteinExistence type="predicted"/>
<dbReference type="Gene3D" id="2.40.70.10">
    <property type="entry name" value="Acid Proteases"/>
    <property type="match status" value="1"/>
</dbReference>
<evidence type="ECO:0000313" key="2">
    <source>
        <dbReference type="EMBL" id="OWZ07849.1"/>
    </source>
</evidence>
<dbReference type="OrthoDB" id="125475at2759"/>
<name>A0A225VS55_9STRA</name>
<dbReference type="Proteomes" id="UP000198211">
    <property type="component" value="Unassembled WGS sequence"/>
</dbReference>
<protein>
    <recommendedName>
        <fullName evidence="4">Reverse transcriptase</fullName>
    </recommendedName>
</protein>
<dbReference type="PANTHER" id="PTHR33064:SF37">
    <property type="entry name" value="RIBONUCLEASE H"/>
    <property type="match status" value="1"/>
</dbReference>
<sequence>MAGCRFDPDGDVNMEAGPTVPQPNFEVVRPPKLVSWNHASLVSWYRDWKHYVTKIRRRCAVTGEVFERVVATVKGAKQPNYILQRPLEAITESEVLQLIYTRSQTLVNEFVPDVKWLVSQSLHMDLSTDDCDARSFGLIGKTDSSMQGYRNRLKARWRLLIDNLQPVVLKEQIERLVELERRDSKTDDCTRKRNSVSTVCPRKLLALVDLKRLSSAGSAGATEHKQGGKATKTTKHQDAEPNVGRRKAPLKPAKQAFLPMAGGSHPMRECPMATAEQREEDLARYRVAKEQKGSVARDSAKTVKINNLLEIVFIPDTVAEMSVIPSCVVHSLMALQPDLPVQRVETPVQVVVADGRRLECDRKVTVDLHLNTGAGLVHVPQVTCVVMDREEKELLLGKDILSDLGINVDDMLAQLAHGADFVDESDDFDVGDDSQETQTSEVIQAGIDSLVEQAAANGMDVTSVEELRQAVNQFPDIWQEALNMPPAHCVFSYEKELPPAVQAAQKQVIRDHVEQLAKNDLRIELLVGPALLFRFENQTQGTSSDLQSTTALLTKSRCYYPKYCCHDGQGEWVGGTDQFDLKNGFWQLPLAEESQEVLSFMTDEGVYTPTRVSQGAMDSALHFQSQMQRVLAELIPHNAQVWIDVLIYAKTGGEFIDVIRRFYLLLHRHN</sequence>
<accession>A0A225VS55</accession>
<dbReference type="CDD" id="cd00303">
    <property type="entry name" value="retropepsin_like"/>
    <property type="match status" value="1"/>
</dbReference>
<gene>
    <name evidence="2" type="ORF">PHMEG_00019703</name>
</gene>
<dbReference type="Pfam" id="PF13650">
    <property type="entry name" value="Asp_protease_2"/>
    <property type="match status" value="1"/>
</dbReference>
<dbReference type="Gene3D" id="3.10.10.10">
    <property type="entry name" value="HIV Type 1 Reverse Transcriptase, subunit A, domain 1"/>
    <property type="match status" value="1"/>
</dbReference>
<evidence type="ECO:0008006" key="4">
    <source>
        <dbReference type="Google" id="ProtNLM"/>
    </source>
</evidence>